<dbReference type="AlphaFoldDB" id="A0A0N9HWP9"/>
<dbReference type="OrthoDB" id="4774719at2"/>
<dbReference type="STRING" id="860235.AOZ06_06175"/>
<proteinExistence type="predicted"/>
<accession>A0A0N9HWP9</accession>
<evidence type="ECO:0008006" key="3">
    <source>
        <dbReference type="Google" id="ProtNLM"/>
    </source>
</evidence>
<dbReference type="Proteomes" id="UP000063699">
    <property type="component" value="Chromosome"/>
</dbReference>
<gene>
    <name evidence="1" type="ORF">AOZ06_06175</name>
</gene>
<name>A0A0N9HWP9_9PSEU</name>
<evidence type="ECO:0000313" key="2">
    <source>
        <dbReference type="Proteomes" id="UP000063699"/>
    </source>
</evidence>
<sequence length="163" mass="17777">MAFNIPGPRTVFGWAVRTVTEVVSIPGRVLGLLTAAERAVSQANELVARTGEVVTSAESAVEHARRVTAAAEEVVEATKPMVRFAAEMSVHEVEAAIRLVDELPKLAEHMADDIMPILGTLDRVGPDIHELLDVAKDVRQAIQGIPGFDYLRRRGEEKELEES</sequence>
<dbReference type="EMBL" id="CP012752">
    <property type="protein sequence ID" value="ALG06568.1"/>
    <property type="molecule type" value="Genomic_DNA"/>
</dbReference>
<dbReference type="KEGG" id="kphy:AOZ06_06175"/>
<dbReference type="RefSeq" id="WP_054288541.1">
    <property type="nucleotide sequence ID" value="NZ_CP012752.1"/>
</dbReference>
<organism evidence="1 2">
    <name type="scientific">Kibdelosporangium phytohabitans</name>
    <dbReference type="NCBI Taxonomy" id="860235"/>
    <lineage>
        <taxon>Bacteria</taxon>
        <taxon>Bacillati</taxon>
        <taxon>Actinomycetota</taxon>
        <taxon>Actinomycetes</taxon>
        <taxon>Pseudonocardiales</taxon>
        <taxon>Pseudonocardiaceae</taxon>
        <taxon>Kibdelosporangium</taxon>
    </lineage>
</organism>
<evidence type="ECO:0000313" key="1">
    <source>
        <dbReference type="EMBL" id="ALG06568.1"/>
    </source>
</evidence>
<keyword evidence="2" id="KW-1185">Reference proteome</keyword>
<dbReference type="SUPFAM" id="SSF58104">
    <property type="entry name" value="Methyl-accepting chemotaxis protein (MCP) signaling domain"/>
    <property type="match status" value="1"/>
</dbReference>
<protein>
    <recommendedName>
        <fullName evidence="3">Ribulose 1,5-bisphosphate carboxylase large subunit</fullName>
    </recommendedName>
</protein>
<reference evidence="1 2" key="1">
    <citation type="submission" date="2015-07" db="EMBL/GenBank/DDBJ databases">
        <title>Genome sequencing of Kibdelosporangium phytohabitans.</title>
        <authorList>
            <person name="Qin S."/>
            <person name="Xing K."/>
        </authorList>
    </citation>
    <scope>NUCLEOTIDE SEQUENCE [LARGE SCALE GENOMIC DNA]</scope>
    <source>
        <strain evidence="1 2">KLBMP1111</strain>
    </source>
</reference>